<evidence type="ECO:0000313" key="1">
    <source>
        <dbReference type="EMBL" id="ORB04113.1"/>
    </source>
</evidence>
<dbReference type="Proteomes" id="UP000192739">
    <property type="component" value="Unassembled WGS sequence"/>
</dbReference>
<name>A0A1E3S3S7_MYCIE</name>
<protein>
    <submittedName>
        <fullName evidence="1">Uncharacterized protein</fullName>
    </submittedName>
</protein>
<organism evidence="1 2">
    <name type="scientific">Mycobacterium intermedium</name>
    <dbReference type="NCBI Taxonomy" id="28445"/>
    <lineage>
        <taxon>Bacteria</taxon>
        <taxon>Bacillati</taxon>
        <taxon>Actinomycetota</taxon>
        <taxon>Actinomycetes</taxon>
        <taxon>Mycobacteriales</taxon>
        <taxon>Mycobacteriaceae</taxon>
        <taxon>Mycobacterium</taxon>
        <taxon>Mycobacterium simiae complex</taxon>
    </lineage>
</organism>
<accession>A0A1E3S3S7</accession>
<gene>
    <name evidence="1" type="ORF">BST27_14665</name>
</gene>
<proteinExistence type="predicted"/>
<sequence>MFQQALEVVSSQVRLILHRLLAGSNREVDLIDDEVHFSSGVSAASGHAYRWAPEVLSESPPVDVDGFDAACLRVVVLLLCQPELRRPPPDN</sequence>
<comment type="caution">
    <text evidence="1">The sequence shown here is derived from an EMBL/GenBank/DDBJ whole genome shotgun (WGS) entry which is preliminary data.</text>
</comment>
<evidence type="ECO:0000313" key="2">
    <source>
        <dbReference type="Proteomes" id="UP000192739"/>
    </source>
</evidence>
<keyword evidence="2" id="KW-1185">Reference proteome</keyword>
<reference evidence="1 2" key="1">
    <citation type="submission" date="2017-02" db="EMBL/GenBank/DDBJ databases">
        <title>The new phylogeny of genus Mycobacterium.</title>
        <authorList>
            <person name="Tortoli E."/>
            <person name="Trovato A."/>
            <person name="Cirillo D.M."/>
        </authorList>
    </citation>
    <scope>NUCLEOTIDE SEQUENCE [LARGE SCALE GENOMIC DNA]</scope>
    <source>
        <strain evidence="1 2">DSM 44049</strain>
    </source>
</reference>
<dbReference type="EMBL" id="MVHT01000037">
    <property type="protein sequence ID" value="ORB04113.1"/>
    <property type="molecule type" value="Genomic_DNA"/>
</dbReference>
<dbReference type="AlphaFoldDB" id="A0A1E3S3S7"/>